<protein>
    <submittedName>
        <fullName evidence="6">Putative Cytochrome</fullName>
    </submittedName>
</protein>
<comment type="similarity">
    <text evidence="2 4">Belongs to the cytochrome P450 family.</text>
</comment>
<dbReference type="InterPro" id="IPR017972">
    <property type="entry name" value="Cyt_P450_CS"/>
</dbReference>
<dbReference type="GO" id="GO:0004497">
    <property type="term" value="F:monooxygenase activity"/>
    <property type="evidence" value="ECO:0007669"/>
    <property type="project" value="UniProtKB-KW"/>
</dbReference>
<evidence type="ECO:0000256" key="2">
    <source>
        <dbReference type="ARBA" id="ARBA00010617"/>
    </source>
</evidence>
<dbReference type="SUPFAM" id="SSF48264">
    <property type="entry name" value="Cytochrome P450"/>
    <property type="match status" value="1"/>
</dbReference>
<evidence type="ECO:0000313" key="7">
    <source>
        <dbReference type="Proteomes" id="UP000011205"/>
    </source>
</evidence>
<dbReference type="PANTHER" id="PTHR24305:SF166">
    <property type="entry name" value="CYTOCHROME P450 12A4, MITOCHONDRIAL-RELATED"/>
    <property type="match status" value="1"/>
</dbReference>
<comment type="caution">
    <text evidence="6">The sequence shown here is derived from an EMBL/GenBank/DDBJ whole genome shotgun (WGS) entry which is preliminary data.</text>
</comment>
<dbReference type="PRINTS" id="PR00385">
    <property type="entry name" value="P450"/>
</dbReference>
<dbReference type="EMBL" id="AMLP01000061">
    <property type="protein sequence ID" value="ELS57323.1"/>
    <property type="molecule type" value="Genomic_DNA"/>
</dbReference>
<comment type="cofactor">
    <cofactor evidence="1 3">
        <name>heme</name>
        <dbReference type="ChEBI" id="CHEBI:30413"/>
    </cofactor>
</comment>
<keyword evidence="4" id="KW-0503">Monooxygenase</keyword>
<evidence type="ECO:0000313" key="6">
    <source>
        <dbReference type="EMBL" id="ELS57323.1"/>
    </source>
</evidence>
<proteinExistence type="inferred from homology"/>
<evidence type="ECO:0000256" key="3">
    <source>
        <dbReference type="PIRSR" id="PIRSR602401-1"/>
    </source>
</evidence>
<dbReference type="InterPro" id="IPR036396">
    <property type="entry name" value="Cyt_P450_sf"/>
</dbReference>
<reference evidence="6 7" key="1">
    <citation type="journal article" date="2013" name="Genome Announc.">
        <title>Draft Genome Sequence of Streptomyces viridochromogenes Strain Tu57, Producer of Avilamycin.</title>
        <authorList>
            <person name="Gruning B.A."/>
            <person name="Erxleben A."/>
            <person name="Hahnlein A."/>
            <person name="Gunther S."/>
        </authorList>
    </citation>
    <scope>NUCLEOTIDE SEQUENCE [LARGE SCALE GENOMIC DNA]</scope>
    <source>
        <strain evidence="6 7">Tue57</strain>
    </source>
</reference>
<dbReference type="GO" id="GO:0005506">
    <property type="term" value="F:iron ion binding"/>
    <property type="evidence" value="ECO:0007669"/>
    <property type="project" value="InterPro"/>
</dbReference>
<dbReference type="Gene3D" id="1.10.630.10">
    <property type="entry name" value="Cytochrome P450"/>
    <property type="match status" value="1"/>
</dbReference>
<dbReference type="PRINTS" id="PR00463">
    <property type="entry name" value="EP450I"/>
</dbReference>
<keyword evidence="3 4" id="KW-0479">Metal-binding</keyword>
<keyword evidence="3 4" id="KW-0408">Iron</keyword>
<dbReference type="InterPro" id="IPR002401">
    <property type="entry name" value="Cyt_P450_E_grp-I"/>
</dbReference>
<evidence type="ECO:0000256" key="5">
    <source>
        <dbReference type="SAM" id="MobiDB-lite"/>
    </source>
</evidence>
<dbReference type="InterPro" id="IPR050121">
    <property type="entry name" value="Cytochrome_P450_monoxygenase"/>
</dbReference>
<name>L8PML7_STRVR</name>
<keyword evidence="4" id="KW-0560">Oxidoreductase</keyword>
<feature type="region of interest" description="Disordered" evidence="5">
    <location>
        <begin position="264"/>
        <end position="290"/>
    </location>
</feature>
<dbReference type="InterPro" id="IPR001128">
    <property type="entry name" value="Cyt_P450"/>
</dbReference>
<dbReference type="Pfam" id="PF00067">
    <property type="entry name" value="p450"/>
    <property type="match status" value="1"/>
</dbReference>
<accession>L8PML7</accession>
<evidence type="ECO:0000256" key="4">
    <source>
        <dbReference type="RuleBase" id="RU000461"/>
    </source>
</evidence>
<organism evidence="6 7">
    <name type="scientific">Streptomyces viridochromogenes Tue57</name>
    <dbReference type="NCBI Taxonomy" id="1160705"/>
    <lineage>
        <taxon>Bacteria</taxon>
        <taxon>Bacillati</taxon>
        <taxon>Actinomycetota</taxon>
        <taxon>Actinomycetes</taxon>
        <taxon>Kitasatosporales</taxon>
        <taxon>Streptomycetaceae</taxon>
        <taxon>Streptomyces</taxon>
    </lineage>
</organism>
<dbReference type="AlphaFoldDB" id="L8PML7"/>
<feature type="binding site" description="axial binding residue" evidence="3">
    <location>
        <position position="212"/>
    </location>
    <ligand>
        <name>heme</name>
        <dbReference type="ChEBI" id="CHEBI:30413"/>
    </ligand>
    <ligandPart>
        <name>Fe</name>
        <dbReference type="ChEBI" id="CHEBI:18248"/>
    </ligandPart>
</feature>
<dbReference type="PROSITE" id="PS00086">
    <property type="entry name" value="CYTOCHROME_P450"/>
    <property type="match status" value="1"/>
</dbReference>
<dbReference type="GO" id="GO:0020037">
    <property type="term" value="F:heme binding"/>
    <property type="evidence" value="ECO:0007669"/>
    <property type="project" value="InterPro"/>
</dbReference>
<sequence>MECIHALESAPAAPAGHDDVRREFSRAAAELRASVLNLVPRHPGGRDDLIGLLTDAPGEPLTPRQVCDGVLAHLIAGHESTATSLAWALLLLAGDPAVTERVRTEIDTTVGDRAPEDADLARMPLLRAVFLEALRLYPPAWTIMRATGRPSVVGGVRVPAGAVLLASPYGVQRSERWFEGPDEFRPERWLGGGRNGDPKYTFFPFGGGRRSCPGRQLALVTGAWCSPGCCRASPWHPSATRPGPPPIPASGCRPTRHTVRYWTTPRRSCCSPRPSAGHRRNTSNGATGSR</sequence>
<dbReference type="PANTHER" id="PTHR24305">
    <property type="entry name" value="CYTOCHROME P450"/>
    <property type="match status" value="1"/>
</dbReference>
<dbReference type="RefSeq" id="WP_003997109.1">
    <property type="nucleotide sequence ID" value="NZ_AMLP01000061.1"/>
</dbReference>
<gene>
    <name evidence="6" type="ORF">STVIR_1764</name>
</gene>
<keyword evidence="3 4" id="KW-0349">Heme</keyword>
<dbReference type="GO" id="GO:0016705">
    <property type="term" value="F:oxidoreductase activity, acting on paired donors, with incorporation or reduction of molecular oxygen"/>
    <property type="evidence" value="ECO:0007669"/>
    <property type="project" value="InterPro"/>
</dbReference>
<evidence type="ECO:0000256" key="1">
    <source>
        <dbReference type="ARBA" id="ARBA00001971"/>
    </source>
</evidence>
<dbReference type="PATRIC" id="fig|1160705.3.peg.1760"/>
<dbReference type="Proteomes" id="UP000011205">
    <property type="component" value="Unassembled WGS sequence"/>
</dbReference>